<comment type="caution">
    <text evidence="4">The sequence shown here is derived from an EMBL/GenBank/DDBJ whole genome shotgun (WGS) entry which is preliminary data.</text>
</comment>
<dbReference type="SUPFAM" id="SSF52218">
    <property type="entry name" value="Flavoproteins"/>
    <property type="match status" value="1"/>
</dbReference>
<dbReference type="NCBIfam" id="TIGR01755">
    <property type="entry name" value="flav_wrbA"/>
    <property type="match status" value="1"/>
</dbReference>
<dbReference type="InterPro" id="IPR029039">
    <property type="entry name" value="Flavoprotein-like_sf"/>
</dbReference>
<dbReference type="Pfam" id="PF03358">
    <property type="entry name" value="FMN_red"/>
    <property type="match status" value="1"/>
</dbReference>
<dbReference type="InterPro" id="IPR008254">
    <property type="entry name" value="Flavodoxin/NO_synth"/>
</dbReference>
<dbReference type="FunFam" id="3.40.50.360:FF:000001">
    <property type="entry name" value="NAD(P)H dehydrogenase (Quinone) FQR1-like"/>
    <property type="match status" value="1"/>
</dbReference>
<evidence type="ECO:0000256" key="1">
    <source>
        <dbReference type="ARBA" id="ARBA00006961"/>
    </source>
</evidence>
<feature type="region of interest" description="Disordered" evidence="2">
    <location>
        <begin position="210"/>
        <end position="261"/>
    </location>
</feature>
<organism evidence="4 5">
    <name type="scientific">Absidia repens</name>
    <dbReference type="NCBI Taxonomy" id="90262"/>
    <lineage>
        <taxon>Eukaryota</taxon>
        <taxon>Fungi</taxon>
        <taxon>Fungi incertae sedis</taxon>
        <taxon>Mucoromycota</taxon>
        <taxon>Mucoromycotina</taxon>
        <taxon>Mucoromycetes</taxon>
        <taxon>Mucorales</taxon>
        <taxon>Cunninghamellaceae</taxon>
        <taxon>Absidia</taxon>
    </lineage>
</organism>
<dbReference type="InterPro" id="IPR005025">
    <property type="entry name" value="FMN_Rdtase-like_dom"/>
</dbReference>
<evidence type="ECO:0000313" key="4">
    <source>
        <dbReference type="EMBL" id="ORZ23405.1"/>
    </source>
</evidence>
<name>A0A1X2IWG5_9FUNG</name>
<dbReference type="AlphaFoldDB" id="A0A1X2IWG5"/>
<gene>
    <name evidence="4" type="ORF">BCR42DRAFT_404706</name>
</gene>
<dbReference type="PANTHER" id="PTHR30546:SF23">
    <property type="entry name" value="FLAVOPROTEIN-LIKE PROTEIN YCP4-RELATED"/>
    <property type="match status" value="1"/>
</dbReference>
<dbReference type="PANTHER" id="PTHR30546">
    <property type="entry name" value="FLAVODOXIN-RELATED PROTEIN WRBA-RELATED"/>
    <property type="match status" value="1"/>
</dbReference>
<evidence type="ECO:0000256" key="2">
    <source>
        <dbReference type="SAM" id="MobiDB-lite"/>
    </source>
</evidence>
<dbReference type="STRING" id="90262.A0A1X2IWG5"/>
<dbReference type="Proteomes" id="UP000193560">
    <property type="component" value="Unassembled WGS sequence"/>
</dbReference>
<proteinExistence type="inferred from homology"/>
<dbReference type="PROSITE" id="PS50902">
    <property type="entry name" value="FLAVODOXIN_LIKE"/>
    <property type="match status" value="1"/>
</dbReference>
<accession>A0A1X2IWG5</accession>
<reference evidence="4 5" key="1">
    <citation type="submission" date="2016-07" db="EMBL/GenBank/DDBJ databases">
        <title>Pervasive Adenine N6-methylation of Active Genes in Fungi.</title>
        <authorList>
            <consortium name="DOE Joint Genome Institute"/>
            <person name="Mondo S.J."/>
            <person name="Dannebaum R.O."/>
            <person name="Kuo R.C."/>
            <person name="Labutti K."/>
            <person name="Haridas S."/>
            <person name="Kuo A."/>
            <person name="Salamov A."/>
            <person name="Ahrendt S.R."/>
            <person name="Lipzen A."/>
            <person name="Sullivan W."/>
            <person name="Andreopoulos W.B."/>
            <person name="Clum A."/>
            <person name="Lindquist E."/>
            <person name="Daum C."/>
            <person name="Ramamoorthy G.K."/>
            <person name="Gryganskyi A."/>
            <person name="Culley D."/>
            <person name="Magnuson J.K."/>
            <person name="James T.Y."/>
            <person name="O'Malley M.A."/>
            <person name="Stajich J.E."/>
            <person name="Spatafora J.W."/>
            <person name="Visel A."/>
            <person name="Grigoriev I.V."/>
        </authorList>
    </citation>
    <scope>NUCLEOTIDE SEQUENCE [LARGE SCALE GENOMIC DNA]</scope>
    <source>
        <strain evidence="4 5">NRRL 1336</strain>
    </source>
</reference>
<dbReference type="Gene3D" id="3.40.50.360">
    <property type="match status" value="1"/>
</dbReference>
<dbReference type="GO" id="GO:0003955">
    <property type="term" value="F:NAD(P)H dehydrogenase (quinone) activity"/>
    <property type="evidence" value="ECO:0007669"/>
    <property type="project" value="InterPro"/>
</dbReference>
<feature type="compositionally biased region" description="Basic and acidic residues" evidence="2">
    <location>
        <begin position="224"/>
        <end position="236"/>
    </location>
</feature>
<dbReference type="GO" id="GO:0010181">
    <property type="term" value="F:FMN binding"/>
    <property type="evidence" value="ECO:0007669"/>
    <property type="project" value="InterPro"/>
</dbReference>
<keyword evidence="5" id="KW-1185">Reference proteome</keyword>
<comment type="similarity">
    <text evidence="1">Belongs to the WrbA family.</text>
</comment>
<evidence type="ECO:0000313" key="5">
    <source>
        <dbReference type="Proteomes" id="UP000193560"/>
    </source>
</evidence>
<sequence length="261" mass="27944">MSTAPNVYIVFYSLYGHIYTLAKQIQLGLEAQGVNVKLYQVPETLSEEVLQKMGAPPKPDVPIITADELKEADAILWGIPTRFGSVPAQIKAFLDSTGGLWASGALAGKLTSAFVSSGSNHGGQESTVFNTLTYFAHHGLLYAPLGFADPHLFDVEEVVGGSAWSAGTIASGDGSRQVSDKEKQVATTQAKNFAKLVLAMHKGKAILEKANKVDEPQQTPVVQKQKEAAPAKEEQQPKPATPPKETKSDKTDKGVSKCFCM</sequence>
<dbReference type="OrthoDB" id="504689at2759"/>
<dbReference type="EMBL" id="MCGE01000003">
    <property type="protein sequence ID" value="ORZ23405.1"/>
    <property type="molecule type" value="Genomic_DNA"/>
</dbReference>
<feature type="domain" description="Flavodoxin-like" evidence="3">
    <location>
        <begin position="7"/>
        <end position="193"/>
    </location>
</feature>
<dbReference type="InterPro" id="IPR010089">
    <property type="entry name" value="Flavoprotein_WrbA-like"/>
</dbReference>
<feature type="compositionally biased region" description="Basic and acidic residues" evidence="2">
    <location>
        <begin position="244"/>
        <end position="255"/>
    </location>
</feature>
<protein>
    <submittedName>
        <fullName evidence="4">Flavo protein-like protein</fullName>
    </submittedName>
</protein>
<dbReference type="GO" id="GO:0016020">
    <property type="term" value="C:membrane"/>
    <property type="evidence" value="ECO:0007669"/>
    <property type="project" value="TreeGrafter"/>
</dbReference>
<dbReference type="NCBIfam" id="NF002999">
    <property type="entry name" value="PRK03767.1"/>
    <property type="match status" value="1"/>
</dbReference>
<evidence type="ECO:0000259" key="3">
    <source>
        <dbReference type="PROSITE" id="PS50902"/>
    </source>
</evidence>